<sequence length="212" mass="23120">MQAHAIPRAAMIGAASGVLLMAFFSSAWASLVVGSLNGWGEIFLFPLVCFLGILQLSAGIYLLMMARRFPVATADQQTQGRKIGKWYGITFGMEGLLIGVASAVCNLLGYADFLLPVIALIVGLHFYPFAWIFNRHIDYWVASWTCLVALVALIVFPVTPTVLGGIHINLQWFVCGLGTAIATWIYSVYGCSEGLRMLRSNNQREAQIGLAQ</sequence>
<feature type="transmembrane region" description="Helical" evidence="1">
    <location>
        <begin position="42"/>
        <end position="65"/>
    </location>
</feature>
<name>A0A8J3MQH6_9CHLR</name>
<protein>
    <submittedName>
        <fullName evidence="2">Uncharacterized protein</fullName>
    </submittedName>
</protein>
<keyword evidence="1" id="KW-1133">Transmembrane helix</keyword>
<evidence type="ECO:0000313" key="2">
    <source>
        <dbReference type="EMBL" id="GHO44922.1"/>
    </source>
</evidence>
<feature type="transmembrane region" description="Helical" evidence="1">
    <location>
        <begin position="170"/>
        <end position="189"/>
    </location>
</feature>
<feature type="transmembrane region" description="Helical" evidence="1">
    <location>
        <begin position="115"/>
        <end position="133"/>
    </location>
</feature>
<dbReference type="RefSeq" id="WP_220194285.1">
    <property type="nucleotide sequence ID" value="NZ_BNJF01000001.1"/>
</dbReference>
<reference evidence="2" key="1">
    <citation type="submission" date="2020-10" db="EMBL/GenBank/DDBJ databases">
        <title>Taxonomic study of unclassified bacteria belonging to the class Ktedonobacteria.</title>
        <authorList>
            <person name="Yabe S."/>
            <person name="Wang C.M."/>
            <person name="Zheng Y."/>
            <person name="Sakai Y."/>
            <person name="Cavaletti L."/>
            <person name="Monciardini P."/>
            <person name="Donadio S."/>
        </authorList>
    </citation>
    <scope>NUCLEOTIDE SEQUENCE</scope>
    <source>
        <strain evidence="2">SOSP1-1</strain>
    </source>
</reference>
<comment type="caution">
    <text evidence="2">The sequence shown here is derived from an EMBL/GenBank/DDBJ whole genome shotgun (WGS) entry which is preliminary data.</text>
</comment>
<evidence type="ECO:0000313" key="3">
    <source>
        <dbReference type="Proteomes" id="UP000612362"/>
    </source>
</evidence>
<keyword evidence="3" id="KW-1185">Reference proteome</keyword>
<dbReference type="EMBL" id="BNJF01000001">
    <property type="protein sequence ID" value="GHO44922.1"/>
    <property type="molecule type" value="Genomic_DNA"/>
</dbReference>
<feature type="transmembrane region" description="Helical" evidence="1">
    <location>
        <begin position="86"/>
        <end position="109"/>
    </location>
</feature>
<keyword evidence="1" id="KW-0812">Transmembrane</keyword>
<keyword evidence="1" id="KW-0472">Membrane</keyword>
<feature type="transmembrane region" description="Helical" evidence="1">
    <location>
        <begin position="140"/>
        <end position="158"/>
    </location>
</feature>
<dbReference type="Proteomes" id="UP000612362">
    <property type="component" value="Unassembled WGS sequence"/>
</dbReference>
<proteinExistence type="predicted"/>
<dbReference type="AlphaFoldDB" id="A0A8J3MQH6"/>
<evidence type="ECO:0000256" key="1">
    <source>
        <dbReference type="SAM" id="Phobius"/>
    </source>
</evidence>
<feature type="transmembrane region" description="Helical" evidence="1">
    <location>
        <begin position="12"/>
        <end position="36"/>
    </location>
</feature>
<gene>
    <name evidence="2" type="ORF">KSX_30850</name>
</gene>
<organism evidence="2 3">
    <name type="scientific">Ktedonospora formicarum</name>
    <dbReference type="NCBI Taxonomy" id="2778364"/>
    <lineage>
        <taxon>Bacteria</taxon>
        <taxon>Bacillati</taxon>
        <taxon>Chloroflexota</taxon>
        <taxon>Ktedonobacteria</taxon>
        <taxon>Ktedonobacterales</taxon>
        <taxon>Ktedonobacteraceae</taxon>
        <taxon>Ktedonospora</taxon>
    </lineage>
</organism>
<accession>A0A8J3MQH6</accession>